<comment type="similarity">
    <text evidence="1 6">Belongs to the FMO family.</text>
</comment>
<gene>
    <name evidence="8" type="ORF">CSSPTR1EN2_LOCUS12449</name>
</gene>
<keyword evidence="3 6" id="KW-0274">FAD</keyword>
<protein>
    <recommendedName>
        <fullName evidence="6">Flavin-containing monooxygenase</fullName>
        <ecNumber evidence="6">1.-.-.-</ecNumber>
    </recommendedName>
</protein>
<comment type="cofactor">
    <cofactor evidence="6">
        <name>FAD</name>
        <dbReference type="ChEBI" id="CHEBI:57692"/>
    </cofactor>
</comment>
<evidence type="ECO:0000256" key="2">
    <source>
        <dbReference type="ARBA" id="ARBA00022630"/>
    </source>
</evidence>
<dbReference type="PRINTS" id="PR00370">
    <property type="entry name" value="FMOXYGENASE"/>
</dbReference>
<reference evidence="8" key="1">
    <citation type="submission" date="2024-02" db="EMBL/GenBank/DDBJ databases">
        <authorList>
            <consortium name="ELIXIR-Norway"/>
            <consortium name="Elixir Norway"/>
        </authorList>
    </citation>
    <scope>NUCLEOTIDE SEQUENCE</scope>
</reference>
<dbReference type="PANTHER" id="PTHR23023">
    <property type="entry name" value="DIMETHYLANILINE MONOOXYGENASE"/>
    <property type="match status" value="1"/>
</dbReference>
<evidence type="ECO:0000313" key="8">
    <source>
        <dbReference type="EMBL" id="CAK9214873.1"/>
    </source>
</evidence>
<evidence type="ECO:0000256" key="6">
    <source>
        <dbReference type="RuleBase" id="RU361177"/>
    </source>
</evidence>
<organism evidence="8 9">
    <name type="scientific">Sphagnum troendelagicum</name>
    <dbReference type="NCBI Taxonomy" id="128251"/>
    <lineage>
        <taxon>Eukaryota</taxon>
        <taxon>Viridiplantae</taxon>
        <taxon>Streptophyta</taxon>
        <taxon>Embryophyta</taxon>
        <taxon>Bryophyta</taxon>
        <taxon>Sphagnophytina</taxon>
        <taxon>Sphagnopsida</taxon>
        <taxon>Sphagnales</taxon>
        <taxon>Sphagnaceae</taxon>
        <taxon>Sphagnum</taxon>
    </lineage>
</organism>
<evidence type="ECO:0000313" key="9">
    <source>
        <dbReference type="Proteomes" id="UP001497512"/>
    </source>
</evidence>
<dbReference type="InterPro" id="IPR036188">
    <property type="entry name" value="FAD/NAD-bd_sf"/>
</dbReference>
<dbReference type="Proteomes" id="UP001497512">
    <property type="component" value="Chromosome 2"/>
</dbReference>
<name>A0ABP0U8S8_9BRYO</name>
<dbReference type="Pfam" id="PF00743">
    <property type="entry name" value="FMO-like"/>
    <property type="match status" value="1"/>
</dbReference>
<evidence type="ECO:0000256" key="3">
    <source>
        <dbReference type="ARBA" id="ARBA00022827"/>
    </source>
</evidence>
<proteinExistence type="inferred from homology"/>
<dbReference type="InterPro" id="IPR050346">
    <property type="entry name" value="FMO-like"/>
</dbReference>
<sequence>MACNSLCGRIQGTLPILLRSSVEFKQIRPVSACQTWNQDGDMEPMIGRKMVAIIGAGPAGLVAAKSMLEVGLFPTLFDKLPDLGGVWNPQSSSCWFSLRTNDSRYSCCFSDFPWDSDSPIFPSQHDVYGYLQAYANKFLQPVHFCLGSEVTNVSRSNNDKWLVQWSSLEQKYQGSKAGSQIFDFVVFASGFFSIPYTPSIQGLDGFPGEVMHSSEYRSPERFRGKRVVILGASFSSAEVAADLAPLATEVINIVSRPFWVLPRYIALDPDSASTPFFPLDLVLYRRSTRQSQGEEVFANEEENRKANQYFRKLCGDQGPLNLQQDTDPPIIAISDSYLELVRSNHIMVRRGKVQEVQGQTVILEDQTTIPEVDCIIFCTGFQSSMPYLSSNVLDTLSFDPADRFVPFLLHRSTFHPSLPGSAFVGMYRGTFFGVMELQARWAAAIFSGDLPPIPESVQQEGIAFEKWIKSQTPRPQFPHGDYVGFADNFAADLNVLPSKDWYQKHDISIPAHFRRGSVAEEAVEDLEKACKEFLDGKMVPHAVFRSLAGSWTLHRHIENRIDFANSGEVKGTATFSVTELSHEYLYTEVGELSMQRGQHFRVHRKYIYVYDTHTNQIDVFFENQGSRGSPFHSLQFLSPKPSSATEKGGIEMSGGWRAAGQHLCGEDLYNASYRFSFSGNSIAQMEISYSVTGPKKDYTSTATYFR</sequence>
<keyword evidence="6" id="KW-0503">Monooxygenase</keyword>
<dbReference type="InterPro" id="IPR000960">
    <property type="entry name" value="Flavin_mOase"/>
</dbReference>
<keyword evidence="4" id="KW-0521">NADP</keyword>
<dbReference type="Pfam" id="PF19834">
    <property type="entry name" value="DUF6314"/>
    <property type="match status" value="1"/>
</dbReference>
<keyword evidence="5 6" id="KW-0560">Oxidoreductase</keyword>
<dbReference type="Gene3D" id="3.50.50.60">
    <property type="entry name" value="FAD/NAD(P)-binding domain"/>
    <property type="match status" value="1"/>
</dbReference>
<dbReference type="SUPFAM" id="SSF51905">
    <property type="entry name" value="FAD/NAD(P)-binding domain"/>
    <property type="match status" value="2"/>
</dbReference>
<keyword evidence="9" id="KW-1185">Reference proteome</keyword>
<accession>A0ABP0U8S8</accession>
<evidence type="ECO:0000256" key="4">
    <source>
        <dbReference type="ARBA" id="ARBA00022857"/>
    </source>
</evidence>
<keyword evidence="2 6" id="KW-0285">Flavoprotein</keyword>
<dbReference type="EMBL" id="OZ019894">
    <property type="protein sequence ID" value="CAK9214873.1"/>
    <property type="molecule type" value="Genomic_DNA"/>
</dbReference>
<dbReference type="EC" id="1.-.-.-" evidence="6"/>
<dbReference type="InterPro" id="IPR045632">
    <property type="entry name" value="DUF6314"/>
</dbReference>
<feature type="domain" description="DUF6314" evidence="7">
    <location>
        <begin position="547"/>
        <end position="706"/>
    </location>
</feature>
<dbReference type="InterPro" id="IPR020946">
    <property type="entry name" value="Flavin_mOase-like"/>
</dbReference>
<evidence type="ECO:0000259" key="7">
    <source>
        <dbReference type="Pfam" id="PF19834"/>
    </source>
</evidence>
<evidence type="ECO:0000256" key="1">
    <source>
        <dbReference type="ARBA" id="ARBA00009183"/>
    </source>
</evidence>
<evidence type="ECO:0000256" key="5">
    <source>
        <dbReference type="ARBA" id="ARBA00023002"/>
    </source>
</evidence>